<evidence type="ECO:0000256" key="3">
    <source>
        <dbReference type="PROSITE-ProRule" id="PRU00169"/>
    </source>
</evidence>
<dbReference type="PROSITE" id="PS50110">
    <property type="entry name" value="RESPONSE_REGULATORY"/>
    <property type="match status" value="1"/>
</dbReference>
<name>A0A1N6GIQ6_9FLAO</name>
<evidence type="ECO:0000256" key="1">
    <source>
        <dbReference type="ARBA" id="ARBA00022553"/>
    </source>
</evidence>
<dbReference type="RefSeq" id="WP_074235620.1">
    <property type="nucleotide sequence ID" value="NZ_CP075338.1"/>
</dbReference>
<evidence type="ECO:0000313" key="6">
    <source>
        <dbReference type="Proteomes" id="UP000185207"/>
    </source>
</evidence>
<keyword evidence="6" id="KW-1185">Reference proteome</keyword>
<evidence type="ECO:0000256" key="2">
    <source>
        <dbReference type="ARBA" id="ARBA00023012"/>
    </source>
</evidence>
<protein>
    <submittedName>
        <fullName evidence="5">Twitching motility two-component system response regulator PilG</fullName>
    </submittedName>
</protein>
<sequence>MSNSKKVIVVDDSPAILDSVKLMLNMEGFEVSNYERGTDMFNSLLETSTKPDVILMDMWLSGEDGRDICKMIKAHQDFKNIPVVIMSASRGLGDSAIESGAIDFIPKPFDLGEIVEKIRYYSNSSAE</sequence>
<reference evidence="6" key="1">
    <citation type="submission" date="2016-11" db="EMBL/GenBank/DDBJ databases">
        <authorList>
            <person name="Varghese N."/>
            <person name="Submissions S."/>
        </authorList>
    </citation>
    <scope>NUCLEOTIDE SEQUENCE [LARGE SCALE GENOMIC DNA]</scope>
    <source>
        <strain evidence="6">DSM 27623</strain>
    </source>
</reference>
<dbReference type="CDD" id="cd00156">
    <property type="entry name" value="REC"/>
    <property type="match status" value="1"/>
</dbReference>
<dbReference type="InterPro" id="IPR050595">
    <property type="entry name" value="Bact_response_regulator"/>
</dbReference>
<dbReference type="InterPro" id="IPR011006">
    <property type="entry name" value="CheY-like_superfamily"/>
</dbReference>
<keyword evidence="2" id="KW-0902">Two-component regulatory system</keyword>
<accession>A0A1N6GIQ6</accession>
<dbReference type="Pfam" id="PF00072">
    <property type="entry name" value="Response_reg"/>
    <property type="match status" value="1"/>
</dbReference>
<organism evidence="5 6">
    <name type="scientific">Epilithonimonas zeae</name>
    <dbReference type="NCBI Taxonomy" id="1416779"/>
    <lineage>
        <taxon>Bacteria</taxon>
        <taxon>Pseudomonadati</taxon>
        <taxon>Bacteroidota</taxon>
        <taxon>Flavobacteriia</taxon>
        <taxon>Flavobacteriales</taxon>
        <taxon>Weeksellaceae</taxon>
        <taxon>Chryseobacterium group</taxon>
        <taxon>Epilithonimonas</taxon>
    </lineage>
</organism>
<dbReference type="AlphaFoldDB" id="A0A1N6GIQ6"/>
<evidence type="ECO:0000313" key="5">
    <source>
        <dbReference type="EMBL" id="SIO07409.1"/>
    </source>
</evidence>
<dbReference type="PANTHER" id="PTHR44591:SF14">
    <property type="entry name" value="PROTEIN PILG"/>
    <property type="match status" value="1"/>
</dbReference>
<keyword evidence="1 3" id="KW-0597">Phosphoprotein</keyword>
<gene>
    <name evidence="5" type="ORF">SAMN05444409_1875</name>
</gene>
<dbReference type="SMART" id="SM00448">
    <property type="entry name" value="REC"/>
    <property type="match status" value="1"/>
</dbReference>
<dbReference type="Gene3D" id="3.40.50.2300">
    <property type="match status" value="1"/>
</dbReference>
<dbReference type="STRING" id="1416779.SAMN05444409_1875"/>
<dbReference type="Proteomes" id="UP000185207">
    <property type="component" value="Unassembled WGS sequence"/>
</dbReference>
<dbReference type="PANTHER" id="PTHR44591">
    <property type="entry name" value="STRESS RESPONSE REGULATOR PROTEIN 1"/>
    <property type="match status" value="1"/>
</dbReference>
<dbReference type="OrthoDB" id="9789181at2"/>
<feature type="modified residue" description="4-aspartylphosphate" evidence="3">
    <location>
        <position position="57"/>
    </location>
</feature>
<evidence type="ECO:0000259" key="4">
    <source>
        <dbReference type="PROSITE" id="PS50110"/>
    </source>
</evidence>
<proteinExistence type="predicted"/>
<dbReference type="EMBL" id="FSRK01000001">
    <property type="protein sequence ID" value="SIO07409.1"/>
    <property type="molecule type" value="Genomic_DNA"/>
</dbReference>
<feature type="domain" description="Response regulatory" evidence="4">
    <location>
        <begin position="6"/>
        <end position="122"/>
    </location>
</feature>
<dbReference type="GO" id="GO:0000160">
    <property type="term" value="P:phosphorelay signal transduction system"/>
    <property type="evidence" value="ECO:0007669"/>
    <property type="project" value="UniProtKB-KW"/>
</dbReference>
<dbReference type="InterPro" id="IPR001789">
    <property type="entry name" value="Sig_transdc_resp-reg_receiver"/>
</dbReference>
<dbReference type="SUPFAM" id="SSF52172">
    <property type="entry name" value="CheY-like"/>
    <property type="match status" value="1"/>
</dbReference>